<organism evidence="1 2">
    <name type="scientific">Trifolium medium</name>
    <dbReference type="NCBI Taxonomy" id="97028"/>
    <lineage>
        <taxon>Eukaryota</taxon>
        <taxon>Viridiplantae</taxon>
        <taxon>Streptophyta</taxon>
        <taxon>Embryophyta</taxon>
        <taxon>Tracheophyta</taxon>
        <taxon>Spermatophyta</taxon>
        <taxon>Magnoliopsida</taxon>
        <taxon>eudicotyledons</taxon>
        <taxon>Gunneridae</taxon>
        <taxon>Pentapetalae</taxon>
        <taxon>rosids</taxon>
        <taxon>fabids</taxon>
        <taxon>Fabales</taxon>
        <taxon>Fabaceae</taxon>
        <taxon>Papilionoideae</taxon>
        <taxon>50 kb inversion clade</taxon>
        <taxon>NPAAA clade</taxon>
        <taxon>Hologalegina</taxon>
        <taxon>IRL clade</taxon>
        <taxon>Trifolieae</taxon>
        <taxon>Trifolium</taxon>
    </lineage>
</organism>
<reference evidence="1 2" key="1">
    <citation type="journal article" date="2018" name="Front. Plant Sci.">
        <title>Red Clover (Trifolium pratense) and Zigzag Clover (T. medium) - A Picture of Genomic Similarities and Differences.</title>
        <authorList>
            <person name="Dluhosova J."/>
            <person name="Istvanek J."/>
            <person name="Nedelnik J."/>
            <person name="Repkova J."/>
        </authorList>
    </citation>
    <scope>NUCLEOTIDE SEQUENCE [LARGE SCALE GENOMIC DNA]</scope>
    <source>
        <strain evidence="2">cv. 10/8</strain>
        <tissue evidence="1">Leaf</tissue>
    </source>
</reference>
<proteinExistence type="predicted"/>
<dbReference type="AlphaFoldDB" id="A0A392T6A6"/>
<name>A0A392T6A6_9FABA</name>
<feature type="non-terminal residue" evidence="1">
    <location>
        <position position="43"/>
    </location>
</feature>
<evidence type="ECO:0000313" key="1">
    <source>
        <dbReference type="EMBL" id="MCI56322.1"/>
    </source>
</evidence>
<keyword evidence="2" id="KW-1185">Reference proteome</keyword>
<accession>A0A392T6A6</accession>
<evidence type="ECO:0000313" key="2">
    <source>
        <dbReference type="Proteomes" id="UP000265520"/>
    </source>
</evidence>
<protein>
    <submittedName>
        <fullName evidence="1">Uncharacterized protein</fullName>
    </submittedName>
</protein>
<dbReference type="Proteomes" id="UP000265520">
    <property type="component" value="Unassembled WGS sequence"/>
</dbReference>
<dbReference type="EMBL" id="LXQA010510529">
    <property type="protein sequence ID" value="MCI56322.1"/>
    <property type="molecule type" value="Genomic_DNA"/>
</dbReference>
<sequence>MIRLQNGLEALLVHNPEISSQQKSEEENEIKLLSAIPRIGTYA</sequence>
<comment type="caution">
    <text evidence="1">The sequence shown here is derived from an EMBL/GenBank/DDBJ whole genome shotgun (WGS) entry which is preliminary data.</text>
</comment>